<accession>A0A1I1UK19</accession>
<dbReference type="Pfam" id="PF07715">
    <property type="entry name" value="Plug"/>
    <property type="match status" value="1"/>
</dbReference>
<dbReference type="InterPro" id="IPR012910">
    <property type="entry name" value="Plug_dom"/>
</dbReference>
<dbReference type="InterPro" id="IPR023997">
    <property type="entry name" value="TonB-dep_OMP_SusC/RagA_CS"/>
</dbReference>
<keyword evidence="3 7" id="KW-1134">Transmembrane beta strand</keyword>
<dbReference type="OrthoDB" id="9768177at2"/>
<evidence type="ECO:0000256" key="2">
    <source>
        <dbReference type="ARBA" id="ARBA00022448"/>
    </source>
</evidence>
<dbReference type="NCBIfam" id="TIGR04057">
    <property type="entry name" value="SusC_RagA_signa"/>
    <property type="match status" value="1"/>
</dbReference>
<dbReference type="Gene3D" id="2.40.170.20">
    <property type="entry name" value="TonB-dependent receptor, beta-barrel domain"/>
    <property type="match status" value="1"/>
</dbReference>
<keyword evidence="10" id="KW-1185">Reference proteome</keyword>
<dbReference type="Proteomes" id="UP000199672">
    <property type="component" value="Unassembled WGS sequence"/>
</dbReference>
<dbReference type="SUPFAM" id="SSF56935">
    <property type="entry name" value="Porins"/>
    <property type="match status" value="1"/>
</dbReference>
<dbReference type="InterPro" id="IPR023996">
    <property type="entry name" value="TonB-dep_OMP_SusC/RagA"/>
</dbReference>
<comment type="subcellular location">
    <subcellularLocation>
        <location evidence="1 7">Cell outer membrane</location>
        <topology evidence="1 7">Multi-pass membrane protein</topology>
    </subcellularLocation>
</comment>
<gene>
    <name evidence="9" type="ORF">SAMN05216297_11151</name>
</gene>
<proteinExistence type="inferred from homology"/>
<dbReference type="InterPro" id="IPR037066">
    <property type="entry name" value="Plug_dom_sf"/>
</dbReference>
<name>A0A1I1UK19_9FLAO</name>
<dbReference type="EMBL" id="FOMH01000011">
    <property type="protein sequence ID" value="SFD71054.1"/>
    <property type="molecule type" value="Genomic_DNA"/>
</dbReference>
<comment type="similarity">
    <text evidence="7">Belongs to the TonB-dependent receptor family.</text>
</comment>
<reference evidence="10" key="1">
    <citation type="submission" date="2016-10" db="EMBL/GenBank/DDBJ databases">
        <authorList>
            <person name="Varghese N."/>
            <person name="Submissions S."/>
        </authorList>
    </citation>
    <scope>NUCLEOTIDE SEQUENCE [LARGE SCALE GENOMIC DNA]</scope>
    <source>
        <strain evidence="10">CGMCC 1.10370</strain>
    </source>
</reference>
<evidence type="ECO:0000256" key="6">
    <source>
        <dbReference type="ARBA" id="ARBA00023237"/>
    </source>
</evidence>
<keyword evidence="6 7" id="KW-0998">Cell outer membrane</keyword>
<evidence type="ECO:0000256" key="3">
    <source>
        <dbReference type="ARBA" id="ARBA00022452"/>
    </source>
</evidence>
<protein>
    <submittedName>
        <fullName evidence="9">TonB-linked outer membrane protein, SusC/RagA family</fullName>
    </submittedName>
</protein>
<keyword evidence="5 7" id="KW-0472">Membrane</keyword>
<dbReference type="Gene3D" id="2.170.130.10">
    <property type="entry name" value="TonB-dependent receptor, plug domain"/>
    <property type="match status" value="1"/>
</dbReference>
<evidence type="ECO:0000313" key="10">
    <source>
        <dbReference type="Proteomes" id="UP000199672"/>
    </source>
</evidence>
<organism evidence="9 10">
    <name type="scientific">Flavobacterium phragmitis</name>
    <dbReference type="NCBI Taxonomy" id="739143"/>
    <lineage>
        <taxon>Bacteria</taxon>
        <taxon>Pseudomonadati</taxon>
        <taxon>Bacteroidota</taxon>
        <taxon>Flavobacteriia</taxon>
        <taxon>Flavobacteriales</taxon>
        <taxon>Flavobacteriaceae</taxon>
        <taxon>Flavobacterium</taxon>
    </lineage>
</organism>
<evidence type="ECO:0000313" key="9">
    <source>
        <dbReference type="EMBL" id="SFD71054.1"/>
    </source>
</evidence>
<evidence type="ECO:0000256" key="1">
    <source>
        <dbReference type="ARBA" id="ARBA00004571"/>
    </source>
</evidence>
<dbReference type="PROSITE" id="PS52016">
    <property type="entry name" value="TONB_DEPENDENT_REC_3"/>
    <property type="match status" value="1"/>
</dbReference>
<dbReference type="GO" id="GO:0009279">
    <property type="term" value="C:cell outer membrane"/>
    <property type="evidence" value="ECO:0007669"/>
    <property type="project" value="UniProtKB-SubCell"/>
</dbReference>
<keyword evidence="2 7" id="KW-0813">Transport</keyword>
<dbReference type="InterPro" id="IPR008969">
    <property type="entry name" value="CarboxyPept-like_regulatory"/>
</dbReference>
<evidence type="ECO:0000259" key="8">
    <source>
        <dbReference type="Pfam" id="PF07715"/>
    </source>
</evidence>
<evidence type="ECO:0000256" key="5">
    <source>
        <dbReference type="ARBA" id="ARBA00023136"/>
    </source>
</evidence>
<dbReference type="RefSeq" id="WP_091496418.1">
    <property type="nucleotide sequence ID" value="NZ_FOMH01000011.1"/>
</dbReference>
<evidence type="ECO:0000256" key="4">
    <source>
        <dbReference type="ARBA" id="ARBA00022692"/>
    </source>
</evidence>
<dbReference type="InterPro" id="IPR039426">
    <property type="entry name" value="TonB-dep_rcpt-like"/>
</dbReference>
<dbReference type="AlphaFoldDB" id="A0A1I1UK19"/>
<keyword evidence="4 7" id="KW-0812">Transmembrane</keyword>
<dbReference type="NCBIfam" id="TIGR04056">
    <property type="entry name" value="OMP_RagA_SusC"/>
    <property type="match status" value="1"/>
</dbReference>
<evidence type="ECO:0000256" key="7">
    <source>
        <dbReference type="PROSITE-ProRule" id="PRU01360"/>
    </source>
</evidence>
<dbReference type="Pfam" id="PF13715">
    <property type="entry name" value="CarbopepD_reg_2"/>
    <property type="match status" value="1"/>
</dbReference>
<dbReference type="STRING" id="739143.SAMN05216297_11151"/>
<feature type="domain" description="TonB-dependent receptor plug" evidence="8">
    <location>
        <begin position="114"/>
        <end position="221"/>
    </location>
</feature>
<dbReference type="SUPFAM" id="SSF49464">
    <property type="entry name" value="Carboxypeptidase regulatory domain-like"/>
    <property type="match status" value="1"/>
</dbReference>
<sequence length="1053" mass="116116">MKQKIMQIVLLFLITGVQLIFAQERKISGIVSDISGPVPGANIMVKGTKNGVQSNFDGKYTISAKTGDVLVFSYVGMKDVIQTVGSSSVLNVKFQEENKTLDEVIVVAYGKQKVKEVVGSISVVGSDVIEKQQNVSVVNALQGSVAGVNIISAGGMPGENPTIRIRGVNSVYASAEPLVIVDGAPFSGNINTISSDQIESMTVLKDASSTALYGSRGSNGVILIVTKRGKLNSSPKVSFTSTVGFADNASPLQKMIGSDDYMKLNWEALRNSNQYVSGQTATVAGANASKNLISTLGYNPYTAAVPVDANGNLVTTNKKWETDWADLITNKAAIRKENTLSVSGGSTNTRYFFTSNYLSQEGNVATSKFERGTTRLSFDTNVNTWLKVGATMFYSTSNQNFPNQSGTAYQSAIQWVYNVSPIYPVYKRDDNGDLVLDGKGEKIFDYGSTPGQLINGNRPAFNNENAYGSLFNYKVRNKRDNYTANAYLEFTLAKNLTFKTNLAYDSYLYDYFNYSNSEVGNAASVNGRITQYRDISKSTNLINSLNYKVSFGDHNFSADLIQEAYKFQFDGFNAQGEGYLPGVKVLSGSTNPTSVGGYIAEDRLSSYLGRLAYNYKEKYFIEGSYRRDGSTRFGAPVRWGGFYSIGGSWLLSQENFLKESSVISDLKLRASYGELGNNQALDGIAYVGIDSGKNNPSYFPYKQTYAVGYNELDNTGVILGDAVDPVLTWEKTASSDIGLDFGLFKNRLTGTVDYYSKKSIDLIFPMPVATSTGTTSITTNIGTIKNSGWEFSLSSKNVRTRDFDWTSSVNLTSNKNEIMQLPQEFILQGTKRWEVGRSLYEFYIQDWAGVDPETGYGMWYKDVIGTDGKPTGERVTTKKYSEATRYYTGKSSLPDFTGGLTNYFRYKNIDLNLLFNFSFGSYVYDSTYASLMDGYKTAGRAVSQDALSRWQKPGDVTDVPLLLASANDFNAQSTRFLFKNDYVRLKALNFGYNFPQSILDKTHLSKLRMYFQGDNLFTYQSHKGLDPEQSIAGTTNSRSYNLRVLSVGLNVEF</sequence>
<dbReference type="InterPro" id="IPR036942">
    <property type="entry name" value="Beta-barrel_TonB_sf"/>
</dbReference>